<dbReference type="InterPro" id="IPR011333">
    <property type="entry name" value="SKP1/BTB/POZ_sf"/>
</dbReference>
<feature type="region of interest" description="Disordered" evidence="4">
    <location>
        <begin position="165"/>
        <end position="208"/>
    </location>
</feature>
<feature type="domain" description="BTB" evidence="5">
    <location>
        <begin position="738"/>
        <end position="807"/>
    </location>
</feature>
<dbReference type="SMART" id="SM00225">
    <property type="entry name" value="BTB"/>
    <property type="match status" value="1"/>
</dbReference>
<protein>
    <submittedName>
        <fullName evidence="6">Ankyrin repeat-containing protein</fullName>
    </submittedName>
</protein>
<evidence type="ECO:0000256" key="2">
    <source>
        <dbReference type="ARBA" id="ARBA00023043"/>
    </source>
</evidence>
<dbReference type="PANTHER" id="PTHR24198:SF165">
    <property type="entry name" value="ANKYRIN REPEAT-CONTAINING PROTEIN-RELATED"/>
    <property type="match status" value="1"/>
</dbReference>
<evidence type="ECO:0000256" key="3">
    <source>
        <dbReference type="PROSITE-ProRule" id="PRU00023"/>
    </source>
</evidence>
<feature type="repeat" description="ANK" evidence="3">
    <location>
        <begin position="505"/>
        <end position="539"/>
    </location>
</feature>
<keyword evidence="1" id="KW-0677">Repeat</keyword>
<reference evidence="6" key="1">
    <citation type="submission" date="2022-08" db="EMBL/GenBank/DDBJ databases">
        <title>Novel sulphate-reducing endosymbionts in the free-living metamonad Anaeramoeba.</title>
        <authorList>
            <person name="Jerlstrom-Hultqvist J."/>
            <person name="Cepicka I."/>
            <person name="Gallot-Lavallee L."/>
            <person name="Salas-Leiva D."/>
            <person name="Curtis B.A."/>
            <person name="Zahonova K."/>
            <person name="Pipaliya S."/>
            <person name="Dacks J."/>
            <person name="Roger A.J."/>
        </authorList>
    </citation>
    <scope>NUCLEOTIDE SEQUENCE</scope>
    <source>
        <strain evidence="6">Busselton2</strain>
    </source>
</reference>
<dbReference type="AlphaFoldDB" id="A0AAV7Z7N2"/>
<dbReference type="SUPFAM" id="SSF54695">
    <property type="entry name" value="POZ domain"/>
    <property type="match status" value="2"/>
</dbReference>
<dbReference type="PROSITE" id="PS50088">
    <property type="entry name" value="ANK_REPEAT"/>
    <property type="match status" value="3"/>
</dbReference>
<dbReference type="Gene3D" id="3.30.710.10">
    <property type="entry name" value="Potassium Channel Kv1.1, Chain A"/>
    <property type="match status" value="1"/>
</dbReference>
<dbReference type="CDD" id="cd18186">
    <property type="entry name" value="BTB_POZ_ZBTB_KLHL-like"/>
    <property type="match status" value="1"/>
</dbReference>
<sequence length="838" mass="96952">MEEKFCFLCQDFSVTSQQITEYIQKNPTKNGFSKKYRWDSFVNISKNNNLNEKLLQLVVDYVKCDPTRALIHMCKKATLTDGILKSFLNKKINLDSPNETQNTCLHQLCKNHHIQAQHLRMLIKNGANPNIKNNHGNTSLLELCSNPQVTIDLLKILLQRENEQGKEEIEEKEKEKENENEKGNEKEKENEQENEQQPQKVKENKKLQEKSIKADIKLTNKNGETALIKLCRNAKRINCELITFIVKMGSDPNKKDNKEIPALLRLVHNRTSNEKMYRCLTQLGADEHTLTSKGSTLLIHSCEQVYLLPRHIRFWIEKGSQDLNCMNYLGDNALITHCKNPNCKPENVEALLQLDTNVNQQNEWGFTALIAHCKSNRVNYKVIELLLRYGADPNLQDSKGWCALKTLVQNNGLTLQLLKQLIEGGSQPNLLSFSREFSAFMFLCKNRNVTTEMIQYLLDSGGDITLMSKGGWLPLLYLCQNKFITFELLAFLLKHQKNVNNQDMYGNTALVALCKKSYVPYTLIKLLLDAGAKTNFINNFGHTAIYYLVGVGNKKVDLLKIAYLLIKAGTDVHLFDPKTSNDGVSPLEYVKKSDIKEKKALLQIFNINILALNDDFFDLWSNSLFFDFAINKNNHAFRVHKIMLQLRTKQNYQRVKQVLELQMFSKDDVFSFLNWIYTGNRIKSDLNLNFKNFGLICKKLDLNINLQTNDNNVDNIDSLLKNNLKQDLKKLWIQDSSKDFTIIIENNQIKVHKIILQCRTAFFKKYFDSLDNDNSSSNQYTDVSGFSYESIVIFIKYLYFEEIDKKEINTEIHQELLNCITYYGINPNSDLKFQLMFN</sequence>
<name>A0AAV7Z7N2_9EUKA</name>
<evidence type="ECO:0000313" key="6">
    <source>
        <dbReference type="EMBL" id="KAJ3436777.1"/>
    </source>
</evidence>
<dbReference type="PROSITE" id="PS50097">
    <property type="entry name" value="BTB"/>
    <property type="match status" value="1"/>
</dbReference>
<evidence type="ECO:0000313" key="7">
    <source>
        <dbReference type="Proteomes" id="UP001146793"/>
    </source>
</evidence>
<dbReference type="InterPro" id="IPR000210">
    <property type="entry name" value="BTB/POZ_dom"/>
</dbReference>
<feature type="compositionally biased region" description="Basic and acidic residues" evidence="4">
    <location>
        <begin position="165"/>
        <end position="191"/>
    </location>
</feature>
<dbReference type="Pfam" id="PF00023">
    <property type="entry name" value="Ank"/>
    <property type="match status" value="1"/>
</dbReference>
<accession>A0AAV7Z7N2</accession>
<dbReference type="Proteomes" id="UP001146793">
    <property type="component" value="Unassembled WGS sequence"/>
</dbReference>
<dbReference type="Pfam" id="PF12796">
    <property type="entry name" value="Ank_2"/>
    <property type="match status" value="2"/>
</dbReference>
<dbReference type="Gene3D" id="1.25.40.20">
    <property type="entry name" value="Ankyrin repeat-containing domain"/>
    <property type="match status" value="2"/>
</dbReference>
<evidence type="ECO:0000256" key="4">
    <source>
        <dbReference type="SAM" id="MobiDB-lite"/>
    </source>
</evidence>
<keyword evidence="2 3" id="KW-0040">ANK repeat</keyword>
<dbReference type="Pfam" id="PF00651">
    <property type="entry name" value="BTB"/>
    <property type="match status" value="1"/>
</dbReference>
<comment type="caution">
    <text evidence="6">The sequence shown here is derived from an EMBL/GenBank/DDBJ whole genome shotgun (WGS) entry which is preliminary data.</text>
</comment>
<proteinExistence type="predicted"/>
<dbReference type="PANTHER" id="PTHR24198">
    <property type="entry name" value="ANKYRIN REPEAT AND PROTEIN KINASE DOMAIN-CONTAINING PROTEIN"/>
    <property type="match status" value="1"/>
</dbReference>
<feature type="repeat" description="ANK" evidence="3">
    <location>
        <begin position="364"/>
        <end position="398"/>
    </location>
</feature>
<dbReference type="SUPFAM" id="SSF48403">
    <property type="entry name" value="Ankyrin repeat"/>
    <property type="match status" value="2"/>
</dbReference>
<gene>
    <name evidence="6" type="ORF">M0812_18844</name>
</gene>
<dbReference type="SMART" id="SM00248">
    <property type="entry name" value="ANK"/>
    <property type="match status" value="10"/>
</dbReference>
<evidence type="ECO:0000256" key="1">
    <source>
        <dbReference type="ARBA" id="ARBA00022737"/>
    </source>
</evidence>
<evidence type="ECO:0000259" key="5">
    <source>
        <dbReference type="PROSITE" id="PS50097"/>
    </source>
</evidence>
<feature type="repeat" description="ANK" evidence="3">
    <location>
        <begin position="100"/>
        <end position="134"/>
    </location>
</feature>
<dbReference type="EMBL" id="JANTQA010000036">
    <property type="protein sequence ID" value="KAJ3436777.1"/>
    <property type="molecule type" value="Genomic_DNA"/>
</dbReference>
<dbReference type="InterPro" id="IPR002110">
    <property type="entry name" value="Ankyrin_rpt"/>
</dbReference>
<organism evidence="6 7">
    <name type="scientific">Anaeramoeba flamelloides</name>
    <dbReference type="NCBI Taxonomy" id="1746091"/>
    <lineage>
        <taxon>Eukaryota</taxon>
        <taxon>Metamonada</taxon>
        <taxon>Anaeramoebidae</taxon>
        <taxon>Anaeramoeba</taxon>
    </lineage>
</organism>
<dbReference type="InterPro" id="IPR036770">
    <property type="entry name" value="Ankyrin_rpt-contain_sf"/>
</dbReference>